<dbReference type="Gene3D" id="3.40.30.10">
    <property type="entry name" value="Glutaredoxin"/>
    <property type="match status" value="1"/>
</dbReference>
<proteinExistence type="predicted"/>
<organism evidence="2 3">
    <name type="scientific">Halothiobacillus diazotrophicus</name>
    <dbReference type="NCBI Taxonomy" id="1860122"/>
    <lineage>
        <taxon>Bacteria</taxon>
        <taxon>Pseudomonadati</taxon>
        <taxon>Pseudomonadota</taxon>
        <taxon>Gammaproteobacteria</taxon>
        <taxon>Chromatiales</taxon>
        <taxon>Halothiobacillaceae</taxon>
        <taxon>Halothiobacillus</taxon>
    </lineage>
</organism>
<evidence type="ECO:0000313" key="3">
    <source>
        <dbReference type="Proteomes" id="UP000078596"/>
    </source>
</evidence>
<keyword evidence="3" id="KW-1185">Reference proteome</keyword>
<gene>
    <name evidence="2" type="ORF">A9404_02735</name>
</gene>
<dbReference type="CDD" id="cd02947">
    <property type="entry name" value="TRX_family"/>
    <property type="match status" value="1"/>
</dbReference>
<evidence type="ECO:0000259" key="1">
    <source>
        <dbReference type="Pfam" id="PF00085"/>
    </source>
</evidence>
<accession>A0A191ZEZ9</accession>
<protein>
    <recommendedName>
        <fullName evidence="1">Thioredoxin domain-containing protein</fullName>
    </recommendedName>
</protein>
<sequence length="138" mass="15231">MPDMTVPAVLLALVLLILLGQWIMVRHAKSMRGNPAPQELIELLATDEPGRSDGLFFFESPNCGACHRMAPIVDNLAQLHSLPLYHLNVQTQQGLARILRIMGTPTTLLVHDGLIVDVIVGTISESSLRGKLSRYWPQ</sequence>
<feature type="domain" description="Thioredoxin" evidence="1">
    <location>
        <begin position="57"/>
        <end position="132"/>
    </location>
</feature>
<dbReference type="Proteomes" id="UP000078596">
    <property type="component" value="Chromosome"/>
</dbReference>
<name>A0A191ZEZ9_9GAMM</name>
<dbReference type="STRING" id="1860122.A9404_02735"/>
<dbReference type="AlphaFoldDB" id="A0A191ZEZ9"/>
<dbReference type="KEGG" id="haz:A9404_02735"/>
<reference evidence="2 3" key="1">
    <citation type="submission" date="2016-06" db="EMBL/GenBank/DDBJ databases">
        <title>Insight into the functional genes involving in sulfur oxidation in Pearl River water.</title>
        <authorList>
            <person name="Luo J."/>
            <person name="Tan X."/>
            <person name="Lin W."/>
        </authorList>
    </citation>
    <scope>NUCLEOTIDE SEQUENCE [LARGE SCALE GENOMIC DNA]</scope>
    <source>
        <strain evidence="2 3">LS2</strain>
    </source>
</reference>
<dbReference type="Pfam" id="PF00085">
    <property type="entry name" value="Thioredoxin"/>
    <property type="match status" value="1"/>
</dbReference>
<dbReference type="EMBL" id="CP016027">
    <property type="protein sequence ID" value="ANJ66437.1"/>
    <property type="molecule type" value="Genomic_DNA"/>
</dbReference>
<dbReference type="RefSeq" id="WP_066098440.1">
    <property type="nucleotide sequence ID" value="NZ_CP016027.1"/>
</dbReference>
<dbReference type="OrthoDB" id="5784238at2"/>
<evidence type="ECO:0000313" key="2">
    <source>
        <dbReference type="EMBL" id="ANJ66437.1"/>
    </source>
</evidence>
<dbReference type="SUPFAM" id="SSF52833">
    <property type="entry name" value="Thioredoxin-like"/>
    <property type="match status" value="1"/>
</dbReference>
<dbReference type="InterPro" id="IPR013766">
    <property type="entry name" value="Thioredoxin_domain"/>
</dbReference>
<dbReference type="InterPro" id="IPR036249">
    <property type="entry name" value="Thioredoxin-like_sf"/>
</dbReference>